<dbReference type="GO" id="GO:0045540">
    <property type="term" value="P:regulation of cholesterol biosynthetic process"/>
    <property type="evidence" value="ECO:0007669"/>
    <property type="project" value="TreeGrafter"/>
</dbReference>
<dbReference type="GO" id="GO:0012507">
    <property type="term" value="C:ER to Golgi transport vesicle membrane"/>
    <property type="evidence" value="ECO:0007669"/>
    <property type="project" value="UniProtKB-SubCell"/>
</dbReference>
<dbReference type="SUPFAM" id="SSF56808">
    <property type="entry name" value="Ribosomal protein L1"/>
    <property type="match status" value="1"/>
</dbReference>
<comment type="subcellular location">
    <subcellularLocation>
        <location evidence="14">Cytoplasmic vesicle</location>
        <location evidence="14">COPII-coated vesicle membrane</location>
    </subcellularLocation>
    <subcellularLocation>
        <location evidence="1">Endoplasmic reticulum</location>
    </subcellularLocation>
    <subcellularLocation>
        <location evidence="2">Golgi apparatus membrane</location>
    </subcellularLocation>
</comment>
<evidence type="ECO:0000256" key="13">
    <source>
        <dbReference type="ARBA" id="ARBA00023329"/>
    </source>
</evidence>
<feature type="transmembrane region" description="Helical" evidence="16">
    <location>
        <begin position="612"/>
        <end position="630"/>
    </location>
</feature>
<evidence type="ECO:0000256" key="14">
    <source>
        <dbReference type="ARBA" id="ARBA00049643"/>
    </source>
</evidence>
<dbReference type="Gene3D" id="3.30.190.20">
    <property type="match status" value="1"/>
</dbReference>
<dbReference type="InterPro" id="IPR015943">
    <property type="entry name" value="WD40/YVTN_repeat-like_dom_sf"/>
</dbReference>
<dbReference type="PROSITE" id="PS00678">
    <property type="entry name" value="WD_REPEATS_1"/>
    <property type="match status" value="1"/>
</dbReference>
<dbReference type="PANTHER" id="PTHR46378">
    <property type="entry name" value="STEROL REGULATORY ELEMENT-BINDING PROTEIN CLEAVAGE-ACTIVATING PROTEIN"/>
    <property type="match status" value="1"/>
</dbReference>
<evidence type="ECO:0000256" key="5">
    <source>
        <dbReference type="ARBA" id="ARBA00022574"/>
    </source>
</evidence>
<dbReference type="GO" id="GO:0032936">
    <property type="term" value="C:SREBP-SCAP complex"/>
    <property type="evidence" value="ECO:0007669"/>
    <property type="project" value="TreeGrafter"/>
</dbReference>
<evidence type="ECO:0000256" key="1">
    <source>
        <dbReference type="ARBA" id="ARBA00004240"/>
    </source>
</evidence>
<feature type="region of interest" description="Disordered" evidence="15">
    <location>
        <begin position="1032"/>
        <end position="1069"/>
    </location>
</feature>
<dbReference type="Gene3D" id="2.130.10.10">
    <property type="entry name" value="YVTN repeat-like/Quinoprotein amine dehydrogenase"/>
    <property type="match status" value="1"/>
</dbReference>
<dbReference type="GO" id="GO:0008202">
    <property type="term" value="P:steroid metabolic process"/>
    <property type="evidence" value="ECO:0007669"/>
    <property type="project" value="UniProtKB-KW"/>
</dbReference>
<name>A0A158QDV8_HYMDI</name>
<feature type="transmembrane region" description="Helical" evidence="16">
    <location>
        <begin position="724"/>
        <end position="742"/>
    </location>
</feature>
<dbReference type="GO" id="GO:0032934">
    <property type="term" value="F:sterol binding"/>
    <property type="evidence" value="ECO:0007669"/>
    <property type="project" value="InterPro"/>
</dbReference>
<feature type="transmembrane region" description="Helical" evidence="16">
    <location>
        <begin position="882"/>
        <end position="905"/>
    </location>
</feature>
<dbReference type="Pfam" id="PF24006">
    <property type="entry name" value="SCAP_N"/>
    <property type="match status" value="1"/>
</dbReference>
<evidence type="ECO:0000256" key="15">
    <source>
        <dbReference type="SAM" id="MobiDB-lite"/>
    </source>
</evidence>
<keyword evidence="12" id="KW-0753">Steroid metabolism</keyword>
<dbReference type="SUPFAM" id="SSF50998">
    <property type="entry name" value="Quinoprotein alcohol dehydrogenase-like"/>
    <property type="match status" value="1"/>
</dbReference>
<evidence type="ECO:0000256" key="16">
    <source>
        <dbReference type="SAM" id="Phobius"/>
    </source>
</evidence>
<dbReference type="CDD" id="cd00403">
    <property type="entry name" value="Ribosomal_L1"/>
    <property type="match status" value="1"/>
</dbReference>
<evidence type="ECO:0000256" key="4">
    <source>
        <dbReference type="ARBA" id="ARBA00019541"/>
    </source>
</evidence>
<evidence type="ECO:0000256" key="2">
    <source>
        <dbReference type="ARBA" id="ARBA00004394"/>
    </source>
</evidence>
<dbReference type="InterPro" id="IPR016095">
    <property type="entry name" value="Ribosomal_uL1_3-a/b-sand"/>
</dbReference>
<evidence type="ECO:0000256" key="7">
    <source>
        <dbReference type="ARBA" id="ARBA00022824"/>
    </source>
</evidence>
<feature type="transmembrane region" description="Helical" evidence="16">
    <location>
        <begin position="748"/>
        <end position="770"/>
    </location>
</feature>
<dbReference type="STRING" id="6216.A0A158QDV8"/>
<dbReference type="EMBL" id="UYSG01001260">
    <property type="protein sequence ID" value="VDL39425.1"/>
    <property type="molecule type" value="Genomic_DNA"/>
</dbReference>
<evidence type="ECO:0000313" key="18">
    <source>
        <dbReference type="EMBL" id="VDL39425.1"/>
    </source>
</evidence>
<sequence>MVMELVARNLSNEALALIVGDSSACKRKKVLFYPNVILSFVGKLALPRSSIYARLPHRPSGVDVCLIVKDLKKTDYDASNNLWKRKWKADSVNTSTDVAVTFLPISELKLCYQSFESRRKLAATFDVFLADRRIVHHLPTNLGKAFYGKARDKVPIPVTIYGKNLVKAVEETLYSCLVTISGKGTTESVVIGSTGLSSKEIKENALSVINDVVNKLPGGIKAIRSIYLRGNGPSVPIYYDNTDVSAEESKAKLKEIKSQTVSKVKLRSTITSVRTETILEAAKSLPISDSELKSILKKPGWSRIKKIMKTPPKKVQKKVQAKGFPLQKTPFSWDVPFEAVPIPESKCQSVLSTPSFQQISSDDYNFTFVAQIIFRSAISGEHLDVDYVDGLRSNLNVSFRIREIIKSTTFSTDGKTVQTFDSICMRMKELLSTLNSDTAPPSKAQGPTSRILSLPTPKLPVEDCAIISPSIIWSNEHSLFLQDEVDLSERLNYNDVQELMDVLFGLPRRHIGMSKVQFRNLPVVNAFATTIVLKDFYPEYIHKLQERLMEAFPESRFVEQTKNQGYFSFSSSFPSLSSSKSEEDGGSFPSDQPKDNTDPDVFVVHYRGHNLYMQYAPLLLINPICFYSIIGKINMVKSKFGLAVSACFTVFASFIMALSACVTCGLMSPALRGREFFPYLMVLIGFEKPVTVTKAVVNTPIDIPVKYRVAQGLAKVGWPMTKSLMWAFVGTALGFLTFISRIQEFCLIAIVSYTTDFFLQMFFFVPVLAIDIRRMELADLQNFAILSAMPMITTDSDRPQLSGFVENSNTYLSMHPHRSREALVSQQPEYPRRSMSPTLQNSSNFWGHRRVRSDATSAPFLISDKTNRNVGSQRRFRCSRRFIQCAVIIVIILSLMGLLFSQFFLHKTVDSQQQSADPTTATSNCRDDSSKSSFDSSSRQDGTSGSTFSKEKDDFALHRQIFGLRVINRHGFELRWDAYSLWRHMAFSAWPAIADRYNFSLAGWRLVVFEPIHVVQLFSPEAAIQARPPVVDEGEHQTSGGEREFQAKSVTTTNDELSETTQSVNSEDGEFDGDRTWWSHMLTFGHKEALAALGLPWGDFLVSWTARLSNPGACREPMARIRQYSIPLINRPHNNQEWVIAYSDRELYYNTTANTSISLNTRQPPRSNLRGPVDIQTLIAVTVSGYFGGSNLIRCIRIWTADGASPVGTIDRFYPGCFEVRAAASTCRNLERRFSPIWSMKVHPPTGCIVAGCANGTIEIWDLYTLELRQLIDLILPNAFYDARGAPIDNGNEPIRVGGVTVIEPSLENHYVFYFGTSNGFVGCVKWDLPMKTCRPSTCNFGLDFNAGTPDSLPPVQPRPQWNVHAKWAAHPNNHAVSLISLQRVFPGYATGIYIMYGSRFYSKFGAGEIGQVNMKKH</sequence>
<dbReference type="Pfam" id="PF12349">
    <property type="entry name" value="Sterol-sensing"/>
    <property type="match status" value="1"/>
</dbReference>
<feature type="compositionally biased region" description="Low complexity" evidence="15">
    <location>
        <begin position="931"/>
        <end position="944"/>
    </location>
</feature>
<evidence type="ECO:0000256" key="9">
    <source>
        <dbReference type="ARBA" id="ARBA00023098"/>
    </source>
</evidence>
<dbReference type="InterPro" id="IPR000731">
    <property type="entry name" value="SSD"/>
</dbReference>
<keyword evidence="16" id="KW-0812">Transmembrane</keyword>
<accession>A0A158QDV8</accession>
<feature type="compositionally biased region" description="Polar residues" evidence="15">
    <location>
        <begin position="1048"/>
        <end position="1066"/>
    </location>
</feature>
<dbReference type="OrthoDB" id="361494at2759"/>
<dbReference type="InterPro" id="IPR057041">
    <property type="entry name" value="SCAP_N"/>
</dbReference>
<feature type="transmembrane region" description="Helical" evidence="16">
    <location>
        <begin position="642"/>
        <end position="670"/>
    </location>
</feature>
<evidence type="ECO:0000256" key="3">
    <source>
        <dbReference type="ARBA" id="ARBA00007410"/>
    </source>
</evidence>
<gene>
    <name evidence="18" type="ORF">HDID_LOCUS3810</name>
</gene>
<evidence type="ECO:0000256" key="10">
    <source>
        <dbReference type="ARBA" id="ARBA00023121"/>
    </source>
</evidence>
<evidence type="ECO:0000259" key="17">
    <source>
        <dbReference type="PROSITE" id="PS50156"/>
    </source>
</evidence>
<reference evidence="20" key="1">
    <citation type="submission" date="2016-04" db="UniProtKB">
        <authorList>
            <consortium name="WormBaseParasite"/>
        </authorList>
    </citation>
    <scope>IDENTIFICATION</scope>
</reference>
<keyword evidence="8" id="KW-0333">Golgi apparatus</keyword>
<dbReference type="InterPro" id="IPR053958">
    <property type="entry name" value="HMGCR/SNAP/NPC1-like_SSD"/>
</dbReference>
<feature type="transmembrane region" description="Helical" evidence="16">
    <location>
        <begin position="676"/>
        <end position="697"/>
    </location>
</feature>
<dbReference type="Pfam" id="PF00687">
    <property type="entry name" value="Ribosomal_L1"/>
    <property type="match status" value="1"/>
</dbReference>
<reference evidence="18 19" key="2">
    <citation type="submission" date="2018-11" db="EMBL/GenBank/DDBJ databases">
        <authorList>
            <consortium name="Pathogen Informatics"/>
        </authorList>
    </citation>
    <scope>NUCLEOTIDE SEQUENCE [LARGE SCALE GENOMIC DNA]</scope>
</reference>
<organism evidence="20">
    <name type="scientific">Hymenolepis diminuta</name>
    <name type="common">Rat tapeworm</name>
    <dbReference type="NCBI Taxonomy" id="6216"/>
    <lineage>
        <taxon>Eukaryota</taxon>
        <taxon>Metazoa</taxon>
        <taxon>Spiralia</taxon>
        <taxon>Lophotrochozoa</taxon>
        <taxon>Platyhelminthes</taxon>
        <taxon>Cestoda</taxon>
        <taxon>Eucestoda</taxon>
        <taxon>Cyclophyllidea</taxon>
        <taxon>Hymenolepididae</taxon>
        <taxon>Hymenolepis</taxon>
    </lineage>
</organism>
<dbReference type="GO" id="GO:0032933">
    <property type="term" value="P:SREBP signaling pathway"/>
    <property type="evidence" value="ECO:0007669"/>
    <property type="project" value="InterPro"/>
</dbReference>
<dbReference type="GO" id="GO:0005789">
    <property type="term" value="C:endoplasmic reticulum membrane"/>
    <property type="evidence" value="ECO:0007669"/>
    <property type="project" value="InterPro"/>
</dbReference>
<dbReference type="Proteomes" id="UP000274504">
    <property type="component" value="Unassembled WGS sequence"/>
</dbReference>
<evidence type="ECO:0000313" key="20">
    <source>
        <dbReference type="WBParaSite" id="HDID_0000381201-mRNA-1"/>
    </source>
</evidence>
<keyword evidence="7" id="KW-0256">Endoplasmic reticulum</keyword>
<evidence type="ECO:0000313" key="19">
    <source>
        <dbReference type="Proteomes" id="UP000274504"/>
    </source>
</evidence>
<dbReference type="InterPro" id="IPR028364">
    <property type="entry name" value="Ribosomal_uL1/biogenesis"/>
</dbReference>
<evidence type="ECO:0000256" key="6">
    <source>
        <dbReference type="ARBA" id="ARBA00022737"/>
    </source>
</evidence>
<dbReference type="WBParaSite" id="HDID_0000381201-mRNA-1">
    <property type="protein sequence ID" value="HDID_0000381201-mRNA-1"/>
    <property type="gene ID" value="HDID_0000381201"/>
</dbReference>
<keyword evidence="10" id="KW-0446">Lipid-binding</keyword>
<dbReference type="InterPro" id="IPR030225">
    <property type="entry name" value="SCAP"/>
</dbReference>
<evidence type="ECO:0000256" key="11">
    <source>
        <dbReference type="ARBA" id="ARBA00023136"/>
    </source>
</evidence>
<keyword evidence="16" id="KW-1133">Transmembrane helix</keyword>
<keyword evidence="13" id="KW-0968">Cytoplasmic vesicle</keyword>
<feature type="compositionally biased region" description="Polar residues" evidence="15">
    <location>
        <begin position="915"/>
        <end position="924"/>
    </location>
</feature>
<dbReference type="InterPro" id="IPR023674">
    <property type="entry name" value="Ribosomal_uL1-like"/>
</dbReference>
<comment type="similarity">
    <text evidence="3">Belongs to the WD repeat SCAP family.</text>
</comment>
<dbReference type="Gene3D" id="3.40.50.790">
    <property type="match status" value="1"/>
</dbReference>
<feature type="domain" description="SSD" evidence="17">
    <location>
        <begin position="632"/>
        <end position="770"/>
    </location>
</feature>
<protein>
    <recommendedName>
        <fullName evidence="4">Sterol regulatory element-binding protein cleavage-activating protein</fullName>
    </recommendedName>
</protein>
<evidence type="ECO:0000256" key="8">
    <source>
        <dbReference type="ARBA" id="ARBA00023034"/>
    </source>
</evidence>
<keyword evidence="6" id="KW-0677">Repeat</keyword>
<dbReference type="InterPro" id="IPR011047">
    <property type="entry name" value="Quinoprotein_ADH-like_sf"/>
</dbReference>
<feature type="region of interest" description="Disordered" evidence="15">
    <location>
        <begin position="915"/>
        <end position="947"/>
    </location>
</feature>
<dbReference type="PROSITE" id="PS50156">
    <property type="entry name" value="SSD"/>
    <property type="match status" value="1"/>
</dbReference>
<dbReference type="PANTHER" id="PTHR46378:SF1">
    <property type="entry name" value="STEROL REGULATORY ELEMENT-BINDING PROTEIN CLEAVAGE-ACTIVATING PROTEIN"/>
    <property type="match status" value="1"/>
</dbReference>
<keyword evidence="11 16" id="KW-0472">Membrane</keyword>
<keyword evidence="5" id="KW-0853">WD repeat</keyword>
<proteinExistence type="inferred from homology"/>
<dbReference type="GO" id="GO:0000139">
    <property type="term" value="C:Golgi membrane"/>
    <property type="evidence" value="ECO:0007669"/>
    <property type="project" value="UniProtKB-SubCell"/>
</dbReference>
<dbReference type="InterPro" id="IPR019775">
    <property type="entry name" value="WD40_repeat_CS"/>
</dbReference>
<keyword evidence="9" id="KW-0443">Lipid metabolism</keyword>
<feature type="region of interest" description="Disordered" evidence="15">
    <location>
        <begin position="577"/>
        <end position="596"/>
    </location>
</feature>
<evidence type="ECO:0000256" key="12">
    <source>
        <dbReference type="ARBA" id="ARBA00023221"/>
    </source>
</evidence>
<feature type="compositionally biased region" description="Basic and acidic residues" evidence="15">
    <location>
        <begin position="1033"/>
        <end position="1046"/>
    </location>
</feature>